<evidence type="ECO:0000256" key="2">
    <source>
        <dbReference type="ARBA" id="ARBA00022676"/>
    </source>
</evidence>
<dbReference type="Gene3D" id="3.40.50.2000">
    <property type="entry name" value="Glycogen Phosphorylase B"/>
    <property type="match status" value="2"/>
</dbReference>
<dbReference type="CDD" id="cd03784">
    <property type="entry name" value="GT1_Gtf-like"/>
    <property type="match status" value="1"/>
</dbReference>
<dbReference type="InterPro" id="IPR002213">
    <property type="entry name" value="UDP_glucos_trans"/>
</dbReference>
<dbReference type="EMBL" id="QPKB01000001">
    <property type="protein sequence ID" value="RWR71901.1"/>
    <property type="molecule type" value="Genomic_DNA"/>
</dbReference>
<dbReference type="Proteomes" id="UP000283530">
    <property type="component" value="Unassembled WGS sequence"/>
</dbReference>
<evidence type="ECO:0000313" key="8">
    <source>
        <dbReference type="EMBL" id="RWR71901.1"/>
    </source>
</evidence>
<comment type="similarity">
    <text evidence="1 4">Belongs to the UDP-glycosyltransferase family.</text>
</comment>
<keyword evidence="3 4" id="KW-0808">Transferase</keyword>
<evidence type="ECO:0000313" key="9">
    <source>
        <dbReference type="Proteomes" id="UP000283530"/>
    </source>
</evidence>
<dbReference type="InterPro" id="IPR035595">
    <property type="entry name" value="UDP_glycos_trans_CS"/>
</dbReference>
<keyword evidence="2 4" id="KW-0328">Glycosyltransferase</keyword>
<organism evidence="8 9">
    <name type="scientific">Cinnamomum micranthum f. kanehirae</name>
    <dbReference type="NCBI Taxonomy" id="337451"/>
    <lineage>
        <taxon>Eukaryota</taxon>
        <taxon>Viridiplantae</taxon>
        <taxon>Streptophyta</taxon>
        <taxon>Embryophyta</taxon>
        <taxon>Tracheophyta</taxon>
        <taxon>Spermatophyta</taxon>
        <taxon>Magnoliopsida</taxon>
        <taxon>Magnoliidae</taxon>
        <taxon>Laurales</taxon>
        <taxon>Lauraceae</taxon>
        <taxon>Cinnamomum</taxon>
    </lineage>
</organism>
<dbReference type="InterPro" id="IPR058980">
    <property type="entry name" value="Glyco_transf_N"/>
</dbReference>
<evidence type="ECO:0000256" key="1">
    <source>
        <dbReference type="ARBA" id="ARBA00009995"/>
    </source>
</evidence>
<evidence type="ECO:0000259" key="7">
    <source>
        <dbReference type="Pfam" id="PF26168"/>
    </source>
</evidence>
<reference evidence="8 9" key="1">
    <citation type="journal article" date="2019" name="Nat. Plants">
        <title>Stout camphor tree genome fills gaps in understanding of flowering plant genome evolution.</title>
        <authorList>
            <person name="Chaw S.M."/>
            <person name="Liu Y.C."/>
            <person name="Wu Y.W."/>
            <person name="Wang H.Y."/>
            <person name="Lin C.I."/>
            <person name="Wu C.S."/>
            <person name="Ke H.M."/>
            <person name="Chang L.Y."/>
            <person name="Hsu C.Y."/>
            <person name="Yang H.T."/>
            <person name="Sudianto E."/>
            <person name="Hsu M.H."/>
            <person name="Wu K.P."/>
            <person name="Wang L.N."/>
            <person name="Leebens-Mack J.H."/>
            <person name="Tsai I.J."/>
        </authorList>
    </citation>
    <scope>NUCLEOTIDE SEQUENCE [LARGE SCALE GENOMIC DNA]</scope>
    <source>
        <strain evidence="9">cv. Chaw 1501</strain>
        <tissue evidence="8">Young leaves</tissue>
    </source>
</reference>
<dbReference type="GO" id="GO:0080044">
    <property type="term" value="F:quercetin 7-O-glucosyltransferase activity"/>
    <property type="evidence" value="ECO:0007669"/>
    <property type="project" value="TreeGrafter"/>
</dbReference>
<evidence type="ECO:0000256" key="5">
    <source>
        <dbReference type="RuleBase" id="RU362057"/>
    </source>
</evidence>
<dbReference type="FunFam" id="3.40.50.2000:FF:000019">
    <property type="entry name" value="Glycosyltransferase"/>
    <property type="match status" value="1"/>
</dbReference>
<proteinExistence type="inferred from homology"/>
<dbReference type="GO" id="GO:0080043">
    <property type="term" value="F:quercetin 3-O-glucosyltransferase activity"/>
    <property type="evidence" value="ECO:0007669"/>
    <property type="project" value="TreeGrafter"/>
</dbReference>
<gene>
    <name evidence="8" type="ORF">CKAN_00008500</name>
</gene>
<dbReference type="PANTHER" id="PTHR11926">
    <property type="entry name" value="GLUCOSYL/GLUCURONOSYL TRANSFERASES"/>
    <property type="match status" value="1"/>
</dbReference>
<sequence>MEKKEGEGDHKALVHVLVLPYPIHGHLNPMLQFAKRLASKGLKVSISPTLFMTKSMKIDAGPVSIEPISDGCDERGHEEIDDAQLYLEQLTTSGSQSLTKIIEKHQHSSNKIGCLVYDSFLPWALDVAQRFGLRGAAFFTQSCAVDAVYYYVHQGQLVFPVTGNSVSLPALPVLRVSELPSLVSRSESYPAVLDLLVSQFSNLDRVDWALFNTFDKLEEELVRWMEEIFRCKTIGPTVPSAYLDKSIEGDTNYGVTLHDQNADCMNWLNTRETGSVVYISFGSIAELVPEQMDELAWGLKGCNYYFLWVVRASEEDKLPNKFKEETQDKGLIVKWCPQLEVLAHHAIGCFVTHCGWNSTLEALSLGVPLVGVPQWTDQPTNAKYVEEVWGVGLRPSVDENGIVGRIEMEHCIREVMEGERGRDIKRNACKWKELTKEASSPGGSSHNNIEEFVTEISGG</sequence>
<feature type="compositionally biased region" description="Polar residues" evidence="6">
    <location>
        <begin position="437"/>
        <end position="447"/>
    </location>
</feature>
<dbReference type="Pfam" id="PF00201">
    <property type="entry name" value="UDPGT"/>
    <property type="match status" value="1"/>
</dbReference>
<dbReference type="STRING" id="337451.A0A443N067"/>
<dbReference type="AlphaFoldDB" id="A0A443N067"/>
<evidence type="ECO:0000256" key="3">
    <source>
        <dbReference type="ARBA" id="ARBA00022679"/>
    </source>
</evidence>
<keyword evidence="9" id="KW-1185">Reference proteome</keyword>
<evidence type="ECO:0000256" key="4">
    <source>
        <dbReference type="RuleBase" id="RU003718"/>
    </source>
</evidence>
<dbReference type="EC" id="2.4.1.-" evidence="5"/>
<protein>
    <recommendedName>
        <fullName evidence="5">Glycosyltransferase</fullName>
        <ecNumber evidence="5">2.4.1.-</ecNumber>
    </recommendedName>
</protein>
<evidence type="ECO:0000256" key="6">
    <source>
        <dbReference type="SAM" id="MobiDB-lite"/>
    </source>
</evidence>
<feature type="region of interest" description="Disordered" evidence="6">
    <location>
        <begin position="437"/>
        <end position="459"/>
    </location>
</feature>
<dbReference type="PROSITE" id="PS00375">
    <property type="entry name" value="UDPGT"/>
    <property type="match status" value="1"/>
</dbReference>
<dbReference type="OrthoDB" id="5835829at2759"/>
<comment type="caution">
    <text evidence="8">The sequence shown here is derived from an EMBL/GenBank/DDBJ whole genome shotgun (WGS) entry which is preliminary data.</text>
</comment>
<dbReference type="PANTHER" id="PTHR11926:SF1553">
    <property type="entry name" value="GLYCOSYLTRANSFERASE"/>
    <property type="match status" value="1"/>
</dbReference>
<dbReference type="Pfam" id="PF26168">
    <property type="entry name" value="Glyco_transf_N"/>
    <property type="match status" value="1"/>
</dbReference>
<dbReference type="SUPFAM" id="SSF53756">
    <property type="entry name" value="UDP-Glycosyltransferase/glycogen phosphorylase"/>
    <property type="match status" value="1"/>
</dbReference>
<name>A0A443N067_9MAGN</name>
<accession>A0A443N067</accession>
<dbReference type="FunFam" id="3.40.50.2000:FF:000057">
    <property type="entry name" value="Glycosyltransferase"/>
    <property type="match status" value="1"/>
</dbReference>
<feature type="domain" description="Glycosyltransferase N-terminal" evidence="7">
    <location>
        <begin position="14"/>
        <end position="46"/>
    </location>
</feature>